<feature type="transmembrane region" description="Helical" evidence="2">
    <location>
        <begin position="6"/>
        <end position="25"/>
    </location>
</feature>
<gene>
    <name evidence="4" type="ORF">OC725_01960</name>
</gene>
<proteinExistence type="predicted"/>
<sequence length="158" mass="18514">MFKLQNYLKIISIHLFIFLGLLFAINNNQFMAMGNKHINNNEISNDEEYALYIQEEYALQNELTHFKLNNEKKAELLNKKNLITTAIIKYNNKNKKNNSLLITRNDQPESSQQNIISTINNNENNSSDDNIQYLNLNKNYSHKPSIDKPESSKKNNYK</sequence>
<dbReference type="EMBL" id="JAOSIK010000018">
    <property type="protein sequence ID" value="MEK0312020.1"/>
    <property type="molecule type" value="Genomic_DNA"/>
</dbReference>
<feature type="region of interest" description="Disordered" evidence="1">
    <location>
        <begin position="139"/>
        <end position="158"/>
    </location>
</feature>
<comment type="caution">
    <text evidence="4">The sequence shown here is derived from an EMBL/GenBank/DDBJ whole genome shotgun (WGS) entry which is preliminary data.</text>
</comment>
<dbReference type="RefSeq" id="WP_304512586.1">
    <property type="nucleotide sequence ID" value="NZ_JAOSIK010000018.1"/>
</dbReference>
<organism evidence="4 5">
    <name type="scientific">Candidatus Phytoplasma fabacearum</name>
    <dbReference type="NCBI Taxonomy" id="2982628"/>
    <lineage>
        <taxon>Bacteria</taxon>
        <taxon>Bacillati</taxon>
        <taxon>Mycoplasmatota</taxon>
        <taxon>Mollicutes</taxon>
        <taxon>Acholeplasmatales</taxon>
        <taxon>Acholeplasmataceae</taxon>
        <taxon>Candidatus Phytoplasma</taxon>
        <taxon>16SrII (Peanut WB group)</taxon>
    </lineage>
</organism>
<reference evidence="4 5" key="1">
    <citation type="journal article" date="2023" name="Int. J. Syst. Evol. Microbiol.">
        <title>The observation of taxonomic boundaries for the 16SrII and 16SrXXV phytoplasmas using genome-based delimitation.</title>
        <authorList>
            <person name="Rodrigues Jardim B."/>
            <person name="Tran-Nguyen L.T.T."/>
            <person name="Gambley C."/>
            <person name="Al-Sadi A.M."/>
            <person name="Al-Subhi A.M."/>
            <person name="Foissac X."/>
            <person name="Salar P."/>
            <person name="Cai H."/>
            <person name="Yang J.Y."/>
            <person name="Davis R."/>
            <person name="Jones L."/>
            <person name="Rodoni B."/>
            <person name="Constable F.E."/>
        </authorList>
    </citation>
    <scope>NUCLEOTIDE SEQUENCE [LARGE SCALE GENOMIC DNA]</scope>
    <source>
        <strain evidence="4">BAWM-322</strain>
    </source>
</reference>
<name>A0ABU8ZSR4_9MOLU</name>
<keyword evidence="2" id="KW-0472">Membrane</keyword>
<feature type="domain" description="Sequence-variable mosaic (SVM) signal sequence" evidence="3">
    <location>
        <begin position="1"/>
        <end position="33"/>
    </location>
</feature>
<evidence type="ECO:0000313" key="4">
    <source>
        <dbReference type="EMBL" id="MEK0312020.1"/>
    </source>
</evidence>
<dbReference type="InterPro" id="IPR021970">
    <property type="entry name" value="SVM_signal"/>
</dbReference>
<evidence type="ECO:0000259" key="3">
    <source>
        <dbReference type="Pfam" id="PF12113"/>
    </source>
</evidence>
<dbReference type="Pfam" id="PF12113">
    <property type="entry name" value="SVM_signal"/>
    <property type="match status" value="1"/>
</dbReference>
<evidence type="ECO:0000313" key="5">
    <source>
        <dbReference type="Proteomes" id="UP001382955"/>
    </source>
</evidence>
<evidence type="ECO:0000256" key="2">
    <source>
        <dbReference type="SAM" id="Phobius"/>
    </source>
</evidence>
<keyword evidence="5" id="KW-1185">Reference proteome</keyword>
<protein>
    <submittedName>
        <fullName evidence="4">SVM family protein</fullName>
    </submittedName>
</protein>
<dbReference type="Proteomes" id="UP001382955">
    <property type="component" value="Unassembled WGS sequence"/>
</dbReference>
<keyword evidence="2" id="KW-0812">Transmembrane</keyword>
<accession>A0ABU8ZSR4</accession>
<keyword evidence="2" id="KW-1133">Transmembrane helix</keyword>
<feature type="compositionally biased region" description="Basic and acidic residues" evidence="1">
    <location>
        <begin position="144"/>
        <end position="158"/>
    </location>
</feature>
<evidence type="ECO:0000256" key="1">
    <source>
        <dbReference type="SAM" id="MobiDB-lite"/>
    </source>
</evidence>